<evidence type="ECO:0000256" key="6">
    <source>
        <dbReference type="ARBA" id="ARBA00022843"/>
    </source>
</evidence>
<evidence type="ECO:0000259" key="10">
    <source>
        <dbReference type="PROSITE" id="PS50837"/>
    </source>
</evidence>
<evidence type="ECO:0000313" key="12">
    <source>
        <dbReference type="Proteomes" id="UP000571582"/>
    </source>
</evidence>
<evidence type="ECO:0000256" key="8">
    <source>
        <dbReference type="ARBA" id="ARBA00023233"/>
    </source>
</evidence>
<feature type="non-terminal residue" evidence="11">
    <location>
        <position position="1"/>
    </location>
</feature>
<keyword evidence="4" id="KW-0547">Nucleotide-binding</keyword>
<dbReference type="SUPFAM" id="SSF52047">
    <property type="entry name" value="RNI-like"/>
    <property type="match status" value="1"/>
</dbReference>
<feature type="non-terminal residue" evidence="11">
    <location>
        <position position="659"/>
    </location>
</feature>
<dbReference type="Pfam" id="PF05729">
    <property type="entry name" value="NACHT"/>
    <property type="match status" value="1"/>
</dbReference>
<keyword evidence="6" id="KW-0832">Ubl conjugation</keyword>
<feature type="domain" description="NACHT" evidence="10">
    <location>
        <begin position="81"/>
        <end position="279"/>
    </location>
</feature>
<dbReference type="AlphaFoldDB" id="A0A7L2C023"/>
<gene>
    <name evidence="11" type="primary">Nlrp3</name>
    <name evidence="11" type="ORF">ALACHE_R01064</name>
</gene>
<dbReference type="Gene3D" id="3.40.50.300">
    <property type="entry name" value="P-loop containing nucleotide triphosphate hydrolases"/>
    <property type="match status" value="1"/>
</dbReference>
<name>A0A7L2C023_9PASS</name>
<dbReference type="SUPFAM" id="SSF52540">
    <property type="entry name" value="P-loop containing nucleoside triphosphate hydrolases"/>
    <property type="match status" value="1"/>
</dbReference>
<feature type="compositionally biased region" description="Basic and acidic residues" evidence="9">
    <location>
        <begin position="1"/>
        <end position="13"/>
    </location>
</feature>
<organism evidence="11 12">
    <name type="scientific">Alaudala cheleensis</name>
    <name type="common">Asian short-toed lark</name>
    <dbReference type="NCBI Taxonomy" id="670337"/>
    <lineage>
        <taxon>Eukaryota</taxon>
        <taxon>Metazoa</taxon>
        <taxon>Chordata</taxon>
        <taxon>Craniata</taxon>
        <taxon>Vertebrata</taxon>
        <taxon>Euteleostomi</taxon>
        <taxon>Archelosauria</taxon>
        <taxon>Archosauria</taxon>
        <taxon>Dinosauria</taxon>
        <taxon>Saurischia</taxon>
        <taxon>Theropoda</taxon>
        <taxon>Coelurosauria</taxon>
        <taxon>Aves</taxon>
        <taxon>Neognathae</taxon>
        <taxon>Neoaves</taxon>
        <taxon>Telluraves</taxon>
        <taxon>Australaves</taxon>
        <taxon>Passeriformes</taxon>
        <taxon>Sylvioidea</taxon>
        <taxon>Alaudidae</taxon>
        <taxon>Alaudala</taxon>
    </lineage>
</organism>
<evidence type="ECO:0000313" key="11">
    <source>
        <dbReference type="EMBL" id="NXQ31289.1"/>
    </source>
</evidence>
<comment type="subcellular location">
    <subcellularLocation>
        <location evidence="1">Inflammasome</location>
    </subcellularLocation>
</comment>
<keyword evidence="8" id="KW-1271">Inflammasome</keyword>
<dbReference type="PANTHER" id="PTHR45690:SF19">
    <property type="entry name" value="NACHT, LRR AND PYD DOMAINS-CONTAINING PROTEIN 3"/>
    <property type="match status" value="1"/>
</dbReference>
<dbReference type="PROSITE" id="PS50837">
    <property type="entry name" value="NACHT"/>
    <property type="match status" value="1"/>
</dbReference>
<dbReference type="InterPro" id="IPR027417">
    <property type="entry name" value="P-loop_NTPase"/>
</dbReference>
<keyword evidence="2" id="KW-0963">Cytoplasm</keyword>
<keyword evidence="7" id="KW-0395">Inflammatory response</keyword>
<dbReference type="GO" id="GO:0005524">
    <property type="term" value="F:ATP binding"/>
    <property type="evidence" value="ECO:0007669"/>
    <property type="project" value="UniProtKB-KW"/>
</dbReference>
<dbReference type="InterPro" id="IPR007111">
    <property type="entry name" value="NACHT_NTPase"/>
</dbReference>
<dbReference type="SMART" id="SM00368">
    <property type="entry name" value="LRR_RI"/>
    <property type="match status" value="3"/>
</dbReference>
<keyword evidence="5" id="KW-0067">ATP-binding</keyword>
<feature type="compositionally biased region" description="Polar residues" evidence="9">
    <location>
        <begin position="22"/>
        <end position="33"/>
    </location>
</feature>
<dbReference type="Gene3D" id="3.80.10.10">
    <property type="entry name" value="Ribonuclease Inhibitor"/>
    <property type="match status" value="1"/>
</dbReference>
<accession>A0A7L2C023</accession>
<reference evidence="11 12" key="1">
    <citation type="submission" date="2019-09" db="EMBL/GenBank/DDBJ databases">
        <title>Bird 10,000 Genomes (B10K) Project - Family phase.</title>
        <authorList>
            <person name="Zhang G."/>
        </authorList>
    </citation>
    <scope>NUCLEOTIDE SEQUENCE [LARGE SCALE GENOMIC DNA]</scope>
    <source>
        <strain evidence="11">B10K-DU-001-15</strain>
        <tissue evidence="11">Muscle</tissue>
    </source>
</reference>
<dbReference type="InterPro" id="IPR050637">
    <property type="entry name" value="NLRP_innate_immun_reg"/>
</dbReference>
<dbReference type="GO" id="GO:0006954">
    <property type="term" value="P:inflammatory response"/>
    <property type="evidence" value="ECO:0007669"/>
    <property type="project" value="UniProtKB-KW"/>
</dbReference>
<evidence type="ECO:0000256" key="3">
    <source>
        <dbReference type="ARBA" id="ARBA00022737"/>
    </source>
</evidence>
<dbReference type="Pfam" id="PF17779">
    <property type="entry name" value="WHD_NOD2"/>
    <property type="match status" value="1"/>
</dbReference>
<evidence type="ECO:0000256" key="4">
    <source>
        <dbReference type="ARBA" id="ARBA00022741"/>
    </source>
</evidence>
<evidence type="ECO:0000256" key="1">
    <source>
        <dbReference type="ARBA" id="ARBA00004110"/>
    </source>
</evidence>
<evidence type="ECO:0000256" key="9">
    <source>
        <dbReference type="SAM" id="MobiDB-lite"/>
    </source>
</evidence>
<dbReference type="InterPro" id="IPR041075">
    <property type="entry name" value="NOD1/2_WH"/>
</dbReference>
<dbReference type="InterPro" id="IPR032675">
    <property type="entry name" value="LRR_dom_sf"/>
</dbReference>
<dbReference type="GO" id="GO:0045087">
    <property type="term" value="P:innate immune response"/>
    <property type="evidence" value="ECO:0007669"/>
    <property type="project" value="UniProtKB-KW"/>
</dbReference>
<evidence type="ECO:0000256" key="2">
    <source>
        <dbReference type="ARBA" id="ARBA00022490"/>
    </source>
</evidence>
<feature type="region of interest" description="Disordered" evidence="9">
    <location>
        <begin position="1"/>
        <end position="61"/>
    </location>
</feature>
<dbReference type="Proteomes" id="UP000571582">
    <property type="component" value="Unassembled WGS sequence"/>
</dbReference>
<proteinExistence type="predicted"/>
<dbReference type="EMBL" id="VWYE01017523">
    <property type="protein sequence ID" value="NXQ31289.1"/>
    <property type="molecule type" value="Genomic_DNA"/>
</dbReference>
<dbReference type="PANTHER" id="PTHR45690">
    <property type="entry name" value="NACHT, LRR AND PYD DOMAINS-CONTAINING PROTEIN 12"/>
    <property type="match status" value="1"/>
</dbReference>
<sequence length="659" mass="73945">EHMVQESLQDRELGTYPRESPSLHSHFTTLSISRESRSKHRAKDGAVGTEQGCGSASSRAATTTTTTTALFEPDGDGQTPQVVVLVGAPGMGKTTMVRKVMVEWREGKLHTQFDFVFCIDCKAIVLPMEASVADLVSQCCPGLQVPAGKVLDDQKRILFIFDGFEALGFSLVQPESELSSDPREVKPLELTLMSLLKKTLLPKASLLITMRPTALGSLRQCLKGECYVEILGFSAARREEYFHRYFENPSKADTAFRFVKGNEILYGLCVIPVMSWTICTILEKELCGKKNLLECSKATTGMVMFYLSQLLKHRDRDKPQVLQQFLLQLCSLAAEGIWKHKVLFEEKEIKDCGLDQPDLLPFFLNEKIPREGDHGSVYAFTHLHLQEFFAAMFYVLEDDGEVVSSLGRLEKDVNKLLESYSKSRKDLNVTVRFLFGLVSQKSIEYMDKTIGCRISPQAREELLEWLQGRHRGLSHPGQALKVSEMDTFHLLFEMNEKSFAQSALGHFTDLDLQDTKLTLYDQMALAFCIQHWAGLGCVTLQGCFFHWQDPEAELDASVPCSAVSGAAGRPDVVRRRREELPCPIHLLCRALRHRDSALQLLRLQWCRLSESCCVELAELLAELPGLARLELGDSSLGDSGVRLLCEGLRAPGCRLRVLR</sequence>
<keyword evidence="12" id="KW-1185">Reference proteome</keyword>
<protein>
    <submittedName>
        <fullName evidence="11">NLRP3 protein</fullName>
    </submittedName>
</protein>
<comment type="caution">
    <text evidence="11">The sequence shown here is derived from an EMBL/GenBank/DDBJ whole genome shotgun (WGS) entry which is preliminary data.</text>
</comment>
<evidence type="ECO:0000256" key="5">
    <source>
        <dbReference type="ARBA" id="ARBA00022840"/>
    </source>
</evidence>
<dbReference type="InterPro" id="IPR041267">
    <property type="entry name" value="NLRP_HD2"/>
</dbReference>
<dbReference type="GO" id="GO:0005829">
    <property type="term" value="C:cytosol"/>
    <property type="evidence" value="ECO:0007669"/>
    <property type="project" value="UniProtKB-SubCell"/>
</dbReference>
<evidence type="ECO:0000256" key="7">
    <source>
        <dbReference type="ARBA" id="ARBA00023198"/>
    </source>
</evidence>
<dbReference type="Pfam" id="PF17776">
    <property type="entry name" value="NLRC4_HD2"/>
    <property type="match status" value="1"/>
</dbReference>
<keyword evidence="3" id="KW-0677">Repeat</keyword>